<organism evidence="1 2">
    <name type="scientific">Bizionia saleffrena</name>
    <dbReference type="NCBI Taxonomy" id="291189"/>
    <lineage>
        <taxon>Bacteria</taxon>
        <taxon>Pseudomonadati</taxon>
        <taxon>Bacteroidota</taxon>
        <taxon>Flavobacteriia</taxon>
        <taxon>Flavobacteriales</taxon>
        <taxon>Flavobacteriaceae</taxon>
        <taxon>Bizionia</taxon>
    </lineage>
</organism>
<dbReference type="RefSeq" id="WP_148370799.1">
    <property type="nucleotide sequence ID" value="NZ_VSKM01000017.1"/>
</dbReference>
<name>A0A8H2QKG2_9FLAO</name>
<gene>
    <name evidence="1" type="ORF">ES676_13215</name>
</gene>
<dbReference type="PROSITE" id="PS51257">
    <property type="entry name" value="PROKAR_LIPOPROTEIN"/>
    <property type="match status" value="1"/>
</dbReference>
<dbReference type="EMBL" id="VSKM01000017">
    <property type="protein sequence ID" value="TYB70486.1"/>
    <property type="molecule type" value="Genomic_DNA"/>
</dbReference>
<accession>A0A8H2QKG2</accession>
<evidence type="ECO:0000313" key="2">
    <source>
        <dbReference type="Proteomes" id="UP000323324"/>
    </source>
</evidence>
<reference evidence="1 2" key="1">
    <citation type="submission" date="2019-08" db="EMBL/GenBank/DDBJ databases">
        <title>Genomes of Antarctic Bizionia species.</title>
        <authorList>
            <person name="Bowman J.P."/>
        </authorList>
    </citation>
    <scope>NUCLEOTIDE SEQUENCE [LARGE SCALE GENOMIC DNA]</scope>
    <source>
        <strain evidence="1 2">HFD</strain>
    </source>
</reference>
<keyword evidence="2" id="KW-1185">Reference proteome</keyword>
<dbReference type="AlphaFoldDB" id="A0A8H2QKG2"/>
<proteinExistence type="predicted"/>
<evidence type="ECO:0000313" key="1">
    <source>
        <dbReference type="EMBL" id="TYB70486.1"/>
    </source>
</evidence>
<sequence>MKNYLGIVLLMMTFMGCKQKETAPEKVQPTPEVEIKEDKSFPEDIAKVFEAHGGLDHWKTMQSVEFTMRKPGGDEVTRTNLNSRESLIEAENYVIGFDGEAVWFLNRTEEEYKGYAPKFYYNLMFYFYAMPFVLADDGIVFSAAKAIEFEGVTYPGIKIAYENGVGESPDDEYVLYYHPETFKMEWLGYTVTYFSKEKTKEFHLKKYNKWEEVEGVLLPTEMVNYEFFNNQPINPVRTTAIFNAKLSKEALDVTRFSKPENATFVE</sequence>
<protein>
    <recommendedName>
        <fullName evidence="3">Threonine synthase</fullName>
    </recommendedName>
</protein>
<evidence type="ECO:0008006" key="3">
    <source>
        <dbReference type="Google" id="ProtNLM"/>
    </source>
</evidence>
<dbReference type="Pfam" id="PF20113">
    <property type="entry name" value="DUF6503"/>
    <property type="match status" value="1"/>
</dbReference>
<dbReference type="Proteomes" id="UP000323324">
    <property type="component" value="Unassembled WGS sequence"/>
</dbReference>
<comment type="caution">
    <text evidence="1">The sequence shown here is derived from an EMBL/GenBank/DDBJ whole genome shotgun (WGS) entry which is preliminary data.</text>
</comment>
<dbReference type="InterPro" id="IPR045444">
    <property type="entry name" value="DUF6503"/>
</dbReference>